<organism evidence="2 3">
    <name type="scientific">Triticum urartu</name>
    <name type="common">Red wild einkorn</name>
    <name type="synonym">Crithodium urartu</name>
    <dbReference type="NCBI Taxonomy" id="4572"/>
    <lineage>
        <taxon>Eukaryota</taxon>
        <taxon>Viridiplantae</taxon>
        <taxon>Streptophyta</taxon>
        <taxon>Embryophyta</taxon>
        <taxon>Tracheophyta</taxon>
        <taxon>Spermatophyta</taxon>
        <taxon>Magnoliopsida</taxon>
        <taxon>Liliopsida</taxon>
        <taxon>Poales</taxon>
        <taxon>Poaceae</taxon>
        <taxon>BOP clade</taxon>
        <taxon>Pooideae</taxon>
        <taxon>Triticodae</taxon>
        <taxon>Triticeae</taxon>
        <taxon>Triticinae</taxon>
        <taxon>Triticum</taxon>
    </lineage>
</organism>
<dbReference type="Proteomes" id="UP000015106">
    <property type="component" value="Chromosome 2"/>
</dbReference>
<protein>
    <submittedName>
        <fullName evidence="2">Uncharacterized protein</fullName>
    </submittedName>
</protein>
<reference evidence="2" key="3">
    <citation type="submission" date="2022-06" db="UniProtKB">
        <authorList>
            <consortium name="EnsemblPlants"/>
        </authorList>
    </citation>
    <scope>IDENTIFICATION</scope>
</reference>
<feature type="compositionally biased region" description="Basic and acidic residues" evidence="1">
    <location>
        <begin position="89"/>
        <end position="103"/>
    </location>
</feature>
<dbReference type="AlphaFoldDB" id="A0A8R7TDP8"/>
<keyword evidence="3" id="KW-1185">Reference proteome</keyword>
<feature type="compositionally biased region" description="Basic residues" evidence="1">
    <location>
        <begin position="104"/>
        <end position="119"/>
    </location>
</feature>
<feature type="compositionally biased region" description="Low complexity" evidence="1">
    <location>
        <begin position="31"/>
        <end position="47"/>
    </location>
</feature>
<dbReference type="Gramene" id="TuG1812G0200001300.01.T01">
    <property type="protein sequence ID" value="TuG1812G0200001300.01.T01.cds276219"/>
    <property type="gene ID" value="TuG1812G0200001300.01"/>
</dbReference>
<sequence length="119" mass="13497">MAAVSGCHCSRWLRRQRCLALLTRMEQVTDAGGTSRRGARASGVAGRKPTQFPLQARPSRKSLRVGCGVRVVRQEASPRRPQSLATATFDRHSLLPRGRERRSNRQARWVRRPKERAPR</sequence>
<accession>A0A8R7TDP8</accession>
<reference evidence="2" key="2">
    <citation type="submission" date="2018-03" db="EMBL/GenBank/DDBJ databases">
        <title>The Triticum urartu genome reveals the dynamic nature of wheat genome evolution.</title>
        <authorList>
            <person name="Ling H."/>
            <person name="Ma B."/>
            <person name="Shi X."/>
            <person name="Liu H."/>
            <person name="Dong L."/>
            <person name="Sun H."/>
            <person name="Cao Y."/>
            <person name="Gao Q."/>
            <person name="Zheng S."/>
            <person name="Li Y."/>
            <person name="Yu Y."/>
            <person name="Du H."/>
            <person name="Qi M."/>
            <person name="Li Y."/>
            <person name="Yu H."/>
            <person name="Cui Y."/>
            <person name="Wang N."/>
            <person name="Chen C."/>
            <person name="Wu H."/>
            <person name="Zhao Y."/>
            <person name="Zhang J."/>
            <person name="Li Y."/>
            <person name="Zhou W."/>
            <person name="Zhang B."/>
            <person name="Hu W."/>
            <person name="Eijk M."/>
            <person name="Tang J."/>
            <person name="Witsenboer H."/>
            <person name="Zhao S."/>
            <person name="Li Z."/>
            <person name="Zhang A."/>
            <person name="Wang D."/>
            <person name="Liang C."/>
        </authorList>
    </citation>
    <scope>NUCLEOTIDE SEQUENCE [LARGE SCALE GENOMIC DNA]</scope>
    <source>
        <strain evidence="2">cv. G1812</strain>
    </source>
</reference>
<reference evidence="3" key="1">
    <citation type="journal article" date="2013" name="Nature">
        <title>Draft genome of the wheat A-genome progenitor Triticum urartu.</title>
        <authorList>
            <person name="Ling H.Q."/>
            <person name="Zhao S."/>
            <person name="Liu D."/>
            <person name="Wang J."/>
            <person name="Sun H."/>
            <person name="Zhang C."/>
            <person name="Fan H."/>
            <person name="Li D."/>
            <person name="Dong L."/>
            <person name="Tao Y."/>
            <person name="Gao C."/>
            <person name="Wu H."/>
            <person name="Li Y."/>
            <person name="Cui Y."/>
            <person name="Guo X."/>
            <person name="Zheng S."/>
            <person name="Wang B."/>
            <person name="Yu K."/>
            <person name="Liang Q."/>
            <person name="Yang W."/>
            <person name="Lou X."/>
            <person name="Chen J."/>
            <person name="Feng M."/>
            <person name="Jian J."/>
            <person name="Zhang X."/>
            <person name="Luo G."/>
            <person name="Jiang Y."/>
            <person name="Liu J."/>
            <person name="Wang Z."/>
            <person name="Sha Y."/>
            <person name="Zhang B."/>
            <person name="Wu H."/>
            <person name="Tang D."/>
            <person name="Shen Q."/>
            <person name="Xue P."/>
            <person name="Zou S."/>
            <person name="Wang X."/>
            <person name="Liu X."/>
            <person name="Wang F."/>
            <person name="Yang Y."/>
            <person name="An X."/>
            <person name="Dong Z."/>
            <person name="Zhang K."/>
            <person name="Zhang X."/>
            <person name="Luo M.C."/>
            <person name="Dvorak J."/>
            <person name="Tong Y."/>
            <person name="Wang J."/>
            <person name="Yang H."/>
            <person name="Li Z."/>
            <person name="Wang D."/>
            <person name="Zhang A."/>
            <person name="Wang J."/>
        </authorList>
    </citation>
    <scope>NUCLEOTIDE SEQUENCE</scope>
    <source>
        <strain evidence="3">cv. G1812</strain>
    </source>
</reference>
<evidence type="ECO:0000313" key="2">
    <source>
        <dbReference type="EnsemblPlants" id="TuG1812G0200001300.01.T01.cds276219"/>
    </source>
</evidence>
<evidence type="ECO:0000256" key="1">
    <source>
        <dbReference type="SAM" id="MobiDB-lite"/>
    </source>
</evidence>
<feature type="region of interest" description="Disordered" evidence="1">
    <location>
        <begin position="74"/>
        <end position="119"/>
    </location>
</feature>
<feature type="region of interest" description="Disordered" evidence="1">
    <location>
        <begin position="29"/>
        <end position="59"/>
    </location>
</feature>
<proteinExistence type="predicted"/>
<dbReference type="EnsemblPlants" id="TuG1812G0200001300.01.T01">
    <property type="protein sequence ID" value="TuG1812G0200001300.01.T01.cds276219"/>
    <property type="gene ID" value="TuG1812G0200001300.01"/>
</dbReference>
<evidence type="ECO:0000313" key="3">
    <source>
        <dbReference type="Proteomes" id="UP000015106"/>
    </source>
</evidence>
<name>A0A8R7TDP8_TRIUA</name>